<dbReference type="OrthoDB" id="6719699at2759"/>
<dbReference type="GO" id="GO:0003677">
    <property type="term" value="F:DNA binding"/>
    <property type="evidence" value="ECO:0007669"/>
    <property type="project" value="InterPro"/>
</dbReference>
<dbReference type="GO" id="GO:0005634">
    <property type="term" value="C:nucleus"/>
    <property type="evidence" value="ECO:0007669"/>
    <property type="project" value="UniProtKB-SubCell"/>
</dbReference>
<keyword evidence="1" id="KW-0539">Nucleus</keyword>
<evidence type="ECO:0000313" key="4">
    <source>
        <dbReference type="EMBL" id="CAG9839432.1"/>
    </source>
</evidence>
<evidence type="ECO:0000256" key="2">
    <source>
        <dbReference type="SAM" id="MobiDB-lite"/>
    </source>
</evidence>
<reference evidence="4" key="1">
    <citation type="submission" date="2022-01" db="EMBL/GenBank/DDBJ databases">
        <authorList>
            <person name="King R."/>
        </authorList>
    </citation>
    <scope>NUCLEOTIDE SEQUENCE</scope>
</reference>
<name>A0A9N9TAW2_DIABA</name>
<feature type="region of interest" description="Disordered" evidence="2">
    <location>
        <begin position="90"/>
        <end position="127"/>
    </location>
</feature>
<dbReference type="InterPro" id="IPR004210">
    <property type="entry name" value="BESS_motif"/>
</dbReference>
<dbReference type="PANTHER" id="PTHR12243:SF67">
    <property type="entry name" value="COREPRESSOR OF PANGOLIN, ISOFORM A-RELATED"/>
    <property type="match status" value="1"/>
</dbReference>
<proteinExistence type="predicted"/>
<dbReference type="AlphaFoldDB" id="A0A9N9TAW2"/>
<dbReference type="Proteomes" id="UP001153709">
    <property type="component" value="Chromosome 8"/>
</dbReference>
<sequence>MCHIENAKGHWKRLRQTFLKKLAEEPVKRSGDGADDETNISEWPYFNSLLFLKDNCTPPETSGHFLAHEERVSPVSDYLIKIEDTFVSDVEMSSQTSSTPTSRPGTPPSSPTLIQKPSKIRKAKSKQSIGDTFIKAETEKFEYLGRKEEDGQKRNILEEERALQRQMVDEDEAFFNSILPHVRALDPKTKINFRINVLQLLNDVLPTPSTSSE</sequence>
<dbReference type="PANTHER" id="PTHR12243">
    <property type="entry name" value="MADF DOMAIN TRANSCRIPTION FACTOR"/>
    <property type="match status" value="1"/>
</dbReference>
<organism evidence="4 5">
    <name type="scientific">Diabrotica balteata</name>
    <name type="common">Banded cucumber beetle</name>
    <dbReference type="NCBI Taxonomy" id="107213"/>
    <lineage>
        <taxon>Eukaryota</taxon>
        <taxon>Metazoa</taxon>
        <taxon>Ecdysozoa</taxon>
        <taxon>Arthropoda</taxon>
        <taxon>Hexapoda</taxon>
        <taxon>Insecta</taxon>
        <taxon>Pterygota</taxon>
        <taxon>Neoptera</taxon>
        <taxon>Endopterygota</taxon>
        <taxon>Coleoptera</taxon>
        <taxon>Polyphaga</taxon>
        <taxon>Cucujiformia</taxon>
        <taxon>Chrysomeloidea</taxon>
        <taxon>Chrysomelidae</taxon>
        <taxon>Galerucinae</taxon>
        <taxon>Diabroticina</taxon>
        <taxon>Diabroticites</taxon>
        <taxon>Diabrotica</taxon>
    </lineage>
</organism>
<protein>
    <recommendedName>
        <fullName evidence="3">BESS domain-containing protein</fullName>
    </recommendedName>
</protein>
<accession>A0A9N9TAW2</accession>
<comment type="subcellular location">
    <subcellularLocation>
        <location evidence="1">Nucleus</location>
    </subcellularLocation>
</comment>
<gene>
    <name evidence="4" type="ORF">DIABBA_LOCUS12198</name>
</gene>
<keyword evidence="5" id="KW-1185">Reference proteome</keyword>
<dbReference type="Pfam" id="PF02944">
    <property type="entry name" value="BESS"/>
    <property type="match status" value="1"/>
</dbReference>
<evidence type="ECO:0000313" key="5">
    <source>
        <dbReference type="Proteomes" id="UP001153709"/>
    </source>
</evidence>
<dbReference type="EMBL" id="OU898283">
    <property type="protein sequence ID" value="CAG9839432.1"/>
    <property type="molecule type" value="Genomic_DNA"/>
</dbReference>
<dbReference type="InterPro" id="IPR039353">
    <property type="entry name" value="TF_Adf1"/>
</dbReference>
<dbReference type="PROSITE" id="PS51031">
    <property type="entry name" value="BESS"/>
    <property type="match status" value="1"/>
</dbReference>
<feature type="compositionally biased region" description="Low complexity" evidence="2">
    <location>
        <begin position="93"/>
        <end position="104"/>
    </location>
</feature>
<evidence type="ECO:0000259" key="3">
    <source>
        <dbReference type="PROSITE" id="PS51031"/>
    </source>
</evidence>
<feature type="domain" description="BESS" evidence="3">
    <location>
        <begin position="168"/>
        <end position="207"/>
    </location>
</feature>
<evidence type="ECO:0000256" key="1">
    <source>
        <dbReference type="PROSITE-ProRule" id="PRU00371"/>
    </source>
</evidence>